<accession>A0ABY5TTW0</accession>
<reference evidence="2" key="1">
    <citation type="submission" date="2022-08" db="EMBL/GenBank/DDBJ databases">
        <title>Catabolic pathway analysis in culturable SAR92 clade bacteria reveals their overlooked roles in DMSP degradation in coastal seas.</title>
        <authorList>
            <person name="He X."/>
            <person name="Zhang X."/>
            <person name="Zhang Y."/>
        </authorList>
    </citation>
    <scope>NUCLEOTIDE SEQUENCE</scope>
    <source>
        <strain evidence="2">H455</strain>
    </source>
</reference>
<organism evidence="2 3">
    <name type="scientific">SAR92 clade bacterium H455</name>
    <dbReference type="NCBI Taxonomy" id="2974818"/>
    <lineage>
        <taxon>Bacteria</taxon>
        <taxon>Pseudomonadati</taxon>
        <taxon>Pseudomonadota</taxon>
        <taxon>Gammaproteobacteria</taxon>
        <taxon>Cellvibrionales</taxon>
        <taxon>Porticoccaceae</taxon>
        <taxon>SAR92 clade</taxon>
    </lineage>
</organism>
<feature type="transmembrane region" description="Helical" evidence="1">
    <location>
        <begin position="5"/>
        <end position="22"/>
    </location>
</feature>
<feature type="transmembrane region" description="Helical" evidence="1">
    <location>
        <begin position="333"/>
        <end position="352"/>
    </location>
</feature>
<keyword evidence="1" id="KW-0472">Membrane</keyword>
<evidence type="ECO:0000313" key="2">
    <source>
        <dbReference type="EMBL" id="UVW36121.1"/>
    </source>
</evidence>
<protein>
    <submittedName>
        <fullName evidence="2">Uncharacterized protein</fullName>
    </submittedName>
</protein>
<sequence>MIPYIFRALFLLLNFGLMYLVLKVPENLVFYQALEIITLSTFFSLACQFGSGNLFKTLRSGQLGRREVVYACYFSLLLNLVFSGTYYVVFEQDAMVTAAVFSLTQLNLSSTFVGHYFRVNNRFNRFVLFSSWASPFFTIAYILLEDLGLTVFLMVLLTSGVLLTAHSLTQVNVDKKFHIRERVYLFASQVMMAGVAVFIVENALIVGSAYFSAHNLQIFIRLLQSSPSIQSFIDIKMWNRISSIADERAHRINSLVIMHSAYGILWGFILCTNISLGAVLLAICLTLIICLAFLNVGLTYLYQYTFVKQVMFICLGVAVAFSALWAGDGSTDVASVYRFGALLFALLLFRFAQKRLLLLGNVDNK</sequence>
<evidence type="ECO:0000313" key="3">
    <source>
        <dbReference type="Proteomes" id="UP001059934"/>
    </source>
</evidence>
<feature type="transmembrane region" description="Helical" evidence="1">
    <location>
        <begin position="68"/>
        <end position="89"/>
    </location>
</feature>
<proteinExistence type="predicted"/>
<evidence type="ECO:0000256" key="1">
    <source>
        <dbReference type="SAM" id="Phobius"/>
    </source>
</evidence>
<feature type="transmembrane region" description="Helical" evidence="1">
    <location>
        <begin position="306"/>
        <end position="327"/>
    </location>
</feature>
<keyword evidence="1" id="KW-1133">Transmembrane helix</keyword>
<keyword evidence="3" id="KW-1185">Reference proteome</keyword>
<feature type="transmembrane region" description="Helical" evidence="1">
    <location>
        <begin position="126"/>
        <end position="144"/>
    </location>
</feature>
<feature type="transmembrane region" description="Helical" evidence="1">
    <location>
        <begin position="264"/>
        <end position="294"/>
    </location>
</feature>
<keyword evidence="1" id="KW-0812">Transmembrane</keyword>
<feature type="transmembrane region" description="Helical" evidence="1">
    <location>
        <begin position="95"/>
        <end position="114"/>
    </location>
</feature>
<name>A0ABY5TTW0_9GAMM</name>
<dbReference type="EMBL" id="CP103416">
    <property type="protein sequence ID" value="UVW36121.1"/>
    <property type="molecule type" value="Genomic_DNA"/>
</dbReference>
<feature type="transmembrane region" description="Helical" evidence="1">
    <location>
        <begin position="28"/>
        <end position="47"/>
    </location>
</feature>
<feature type="transmembrane region" description="Helical" evidence="1">
    <location>
        <begin position="150"/>
        <end position="171"/>
    </location>
</feature>
<feature type="transmembrane region" description="Helical" evidence="1">
    <location>
        <begin position="183"/>
        <end position="211"/>
    </location>
</feature>
<gene>
    <name evidence="2" type="ORF">NYF23_05785</name>
</gene>
<dbReference type="Proteomes" id="UP001059934">
    <property type="component" value="Chromosome"/>
</dbReference>